<dbReference type="Pfam" id="PF01202">
    <property type="entry name" value="SKI"/>
    <property type="match status" value="1"/>
</dbReference>
<dbReference type="PANTHER" id="PTHR21087:SF16">
    <property type="entry name" value="SHIKIMATE KINASE 1, CHLOROPLASTIC"/>
    <property type="match status" value="1"/>
</dbReference>
<evidence type="ECO:0000256" key="1">
    <source>
        <dbReference type="ARBA" id="ARBA00022605"/>
    </source>
</evidence>
<dbReference type="CDD" id="cd00464">
    <property type="entry name" value="SK"/>
    <property type="match status" value="1"/>
</dbReference>
<proteinExistence type="inferred from homology"/>
<evidence type="ECO:0000256" key="6">
    <source>
        <dbReference type="ARBA" id="ARBA00023141"/>
    </source>
</evidence>
<dbReference type="SUPFAM" id="SSF52540">
    <property type="entry name" value="P-loop containing nucleoside triphosphate hydrolases"/>
    <property type="match status" value="1"/>
</dbReference>
<gene>
    <name evidence="7" type="ORF">METZ01_LOCUS236701</name>
</gene>
<evidence type="ECO:0000256" key="4">
    <source>
        <dbReference type="ARBA" id="ARBA00022777"/>
    </source>
</evidence>
<organism evidence="7">
    <name type="scientific">marine metagenome</name>
    <dbReference type="NCBI Taxonomy" id="408172"/>
    <lineage>
        <taxon>unclassified sequences</taxon>
        <taxon>metagenomes</taxon>
        <taxon>ecological metagenomes</taxon>
    </lineage>
</organism>
<dbReference type="InterPro" id="IPR031322">
    <property type="entry name" value="Shikimate/glucono_kinase"/>
</dbReference>
<keyword evidence="3" id="KW-0547">Nucleotide-binding</keyword>
<name>A0A382HAA8_9ZZZZ</name>
<evidence type="ECO:0000256" key="3">
    <source>
        <dbReference type="ARBA" id="ARBA00022741"/>
    </source>
</evidence>
<dbReference type="InterPro" id="IPR000623">
    <property type="entry name" value="Shikimate_kinase/TSH1"/>
</dbReference>
<dbReference type="GO" id="GO:0008652">
    <property type="term" value="P:amino acid biosynthetic process"/>
    <property type="evidence" value="ECO:0007669"/>
    <property type="project" value="UniProtKB-KW"/>
</dbReference>
<dbReference type="GO" id="GO:0005829">
    <property type="term" value="C:cytosol"/>
    <property type="evidence" value="ECO:0007669"/>
    <property type="project" value="TreeGrafter"/>
</dbReference>
<evidence type="ECO:0000256" key="5">
    <source>
        <dbReference type="ARBA" id="ARBA00022840"/>
    </source>
</evidence>
<keyword evidence="4" id="KW-0418">Kinase</keyword>
<dbReference type="AlphaFoldDB" id="A0A382HAA8"/>
<keyword evidence="5" id="KW-0067">ATP-binding</keyword>
<evidence type="ECO:0008006" key="8">
    <source>
        <dbReference type="Google" id="ProtNLM"/>
    </source>
</evidence>
<evidence type="ECO:0000256" key="2">
    <source>
        <dbReference type="ARBA" id="ARBA00022679"/>
    </source>
</evidence>
<evidence type="ECO:0000313" key="7">
    <source>
        <dbReference type="EMBL" id="SVB83847.1"/>
    </source>
</evidence>
<keyword evidence="1" id="KW-0028">Amino-acid biosynthesis</keyword>
<keyword evidence="2" id="KW-0808">Transferase</keyword>
<protein>
    <recommendedName>
        <fullName evidence="8">Shikimate kinase</fullName>
    </recommendedName>
</protein>
<reference evidence="7" key="1">
    <citation type="submission" date="2018-05" db="EMBL/GenBank/DDBJ databases">
        <authorList>
            <person name="Lanie J.A."/>
            <person name="Ng W.-L."/>
            <person name="Kazmierczak K.M."/>
            <person name="Andrzejewski T.M."/>
            <person name="Davidsen T.M."/>
            <person name="Wayne K.J."/>
            <person name="Tettelin H."/>
            <person name="Glass J.I."/>
            <person name="Rusch D."/>
            <person name="Podicherti R."/>
            <person name="Tsui H.-C.T."/>
            <person name="Winkler M.E."/>
        </authorList>
    </citation>
    <scope>NUCLEOTIDE SEQUENCE</scope>
</reference>
<dbReference type="GO" id="GO:0005524">
    <property type="term" value="F:ATP binding"/>
    <property type="evidence" value="ECO:0007669"/>
    <property type="project" value="UniProtKB-KW"/>
</dbReference>
<dbReference type="GO" id="GO:0004765">
    <property type="term" value="F:shikimate kinase activity"/>
    <property type="evidence" value="ECO:0007669"/>
    <property type="project" value="TreeGrafter"/>
</dbReference>
<dbReference type="GO" id="GO:0009073">
    <property type="term" value="P:aromatic amino acid family biosynthetic process"/>
    <property type="evidence" value="ECO:0007669"/>
    <property type="project" value="UniProtKB-KW"/>
</dbReference>
<keyword evidence="6" id="KW-0057">Aromatic amino acid biosynthesis</keyword>
<sequence length="167" mass="18515">MGSGKSSVGRELAPLLGWRFYDFDQVVEERVGETVSSIFSTRGEEYFRGVESDVAEELLAETSAVLATGGGWPAQPGNWEIVPDNTMSVWLRVSSGVAIQRASREGPLRPLLEGEGVEGHVDALYQIRQTSYARAQHSLDSERHNPRELARNILELIDGKRDQAMKE</sequence>
<dbReference type="PRINTS" id="PR01100">
    <property type="entry name" value="SHIKIMTKNASE"/>
</dbReference>
<dbReference type="Gene3D" id="3.40.50.300">
    <property type="entry name" value="P-loop containing nucleotide triphosphate hydrolases"/>
    <property type="match status" value="1"/>
</dbReference>
<accession>A0A382HAA8</accession>
<dbReference type="EMBL" id="UINC01059913">
    <property type="protein sequence ID" value="SVB83847.1"/>
    <property type="molecule type" value="Genomic_DNA"/>
</dbReference>
<dbReference type="HAMAP" id="MF_00109">
    <property type="entry name" value="Shikimate_kinase"/>
    <property type="match status" value="1"/>
</dbReference>
<dbReference type="InterPro" id="IPR027417">
    <property type="entry name" value="P-loop_NTPase"/>
</dbReference>
<dbReference type="PANTHER" id="PTHR21087">
    <property type="entry name" value="SHIKIMATE KINASE"/>
    <property type="match status" value="1"/>
</dbReference>